<dbReference type="PANTHER" id="PTHR43289">
    <property type="entry name" value="MITOGEN-ACTIVATED PROTEIN KINASE KINASE KINASE 20-RELATED"/>
    <property type="match status" value="1"/>
</dbReference>
<feature type="binding site" evidence="5">
    <location>
        <position position="43"/>
    </location>
    <ligand>
        <name>ATP</name>
        <dbReference type="ChEBI" id="CHEBI:30616"/>
    </ligand>
</feature>
<dbReference type="Pfam" id="PF00069">
    <property type="entry name" value="Pkinase"/>
    <property type="match status" value="1"/>
</dbReference>
<dbReference type="RefSeq" id="WP_344429607.1">
    <property type="nucleotide sequence ID" value="NZ_BAAANN010000041.1"/>
</dbReference>
<dbReference type="CDD" id="cd14014">
    <property type="entry name" value="STKc_PknB_like"/>
    <property type="match status" value="1"/>
</dbReference>
<dbReference type="Gene3D" id="1.10.510.10">
    <property type="entry name" value="Transferase(Phosphotransferase) domain 1"/>
    <property type="match status" value="1"/>
</dbReference>
<evidence type="ECO:0000313" key="9">
    <source>
        <dbReference type="Proteomes" id="UP001501116"/>
    </source>
</evidence>
<keyword evidence="6" id="KW-0472">Membrane</keyword>
<proteinExistence type="predicted"/>
<dbReference type="SUPFAM" id="SSF56112">
    <property type="entry name" value="Protein kinase-like (PK-like)"/>
    <property type="match status" value="1"/>
</dbReference>
<reference evidence="8 9" key="1">
    <citation type="journal article" date="2019" name="Int. J. Syst. Evol. Microbiol.">
        <title>The Global Catalogue of Microorganisms (GCM) 10K type strain sequencing project: providing services to taxonomists for standard genome sequencing and annotation.</title>
        <authorList>
            <consortium name="The Broad Institute Genomics Platform"/>
            <consortium name="The Broad Institute Genome Sequencing Center for Infectious Disease"/>
            <person name="Wu L."/>
            <person name="Ma J."/>
        </authorList>
    </citation>
    <scope>NUCLEOTIDE SEQUENCE [LARGE SCALE GENOMIC DNA]</scope>
    <source>
        <strain evidence="8 9">JCM 14545</strain>
    </source>
</reference>
<dbReference type="InterPro" id="IPR008271">
    <property type="entry name" value="Ser/Thr_kinase_AS"/>
</dbReference>
<keyword evidence="4 5" id="KW-0067">ATP-binding</keyword>
<accession>A0ABN2SE99</accession>
<dbReference type="PANTHER" id="PTHR43289:SF34">
    <property type="entry name" value="SERINE_THREONINE-PROTEIN KINASE YBDM-RELATED"/>
    <property type="match status" value="1"/>
</dbReference>
<evidence type="ECO:0000256" key="2">
    <source>
        <dbReference type="ARBA" id="ARBA00022741"/>
    </source>
</evidence>
<sequence>MKPLNPGEAWQVGRYRLLASLGEGGMGRVLLGASPDGRLVALKQVHPGFAHDEGFRSRFRREVETSRMVSGAYTAAVMDADPDAEIPWLASVYVPGPSLKEAVDAAGPLPLESIRYLATGLASALTEIHRAGLIHRDLKPSNVLLTDDGPRVIDFGIARAAEGNNDLTHTGSVIGSPGFMSPEQAEGKSLTPASDMFSLGALLVMAATGQSPFAGNSTPQTLYNVVHTHPNLTTLPPPVRQLAEPCLAKDPAHRPTPAQLLDHLGAVRYASMPWPPPVHARIAHHKEEVGHFLAKPPPPPAKPSAGNKRKRVLITAGAIVATLILAGGTVFAVSKLTGDSTHTANRPPRNPDPLSLDRLRLVDACKVLDPNALPVFGKTTVSENDGFGTCDYTIPAGGKVALNLGDSIGGDPLPRTSYIGDIPTREMKYTEQDLPACKHTAQPPDRKSPAVGVNVQSKSGDICKAAQEILVAAMGSLKRNPVELSLAEDSVLPLDPCTLMDPATPPQLLPGKLKTELSNIHTCEWSTDDGRLSVSAYGGKKSDDAPNETVKIDDIEVHQKKYEFDSGASCHVDWPHAEINSANDEYVQVEILPYSDKNKSADICGMAQRAAKSVLTKAPVKE</sequence>
<evidence type="ECO:0000313" key="8">
    <source>
        <dbReference type="EMBL" id="GAA1985191.1"/>
    </source>
</evidence>
<dbReference type="InterPro" id="IPR011009">
    <property type="entry name" value="Kinase-like_dom_sf"/>
</dbReference>
<keyword evidence="3" id="KW-0418">Kinase</keyword>
<evidence type="ECO:0000256" key="6">
    <source>
        <dbReference type="SAM" id="Phobius"/>
    </source>
</evidence>
<keyword evidence="6" id="KW-0812">Transmembrane</keyword>
<evidence type="ECO:0000256" key="5">
    <source>
        <dbReference type="PROSITE-ProRule" id="PRU10141"/>
    </source>
</evidence>
<feature type="transmembrane region" description="Helical" evidence="6">
    <location>
        <begin position="312"/>
        <end position="333"/>
    </location>
</feature>
<dbReference type="PROSITE" id="PS00108">
    <property type="entry name" value="PROTEIN_KINASE_ST"/>
    <property type="match status" value="1"/>
</dbReference>
<dbReference type="EMBL" id="BAAANN010000041">
    <property type="protein sequence ID" value="GAA1985191.1"/>
    <property type="molecule type" value="Genomic_DNA"/>
</dbReference>
<dbReference type="Proteomes" id="UP001501116">
    <property type="component" value="Unassembled WGS sequence"/>
</dbReference>
<comment type="caution">
    <text evidence="8">The sequence shown here is derived from an EMBL/GenBank/DDBJ whole genome shotgun (WGS) entry which is preliminary data.</text>
</comment>
<protein>
    <recommendedName>
        <fullName evidence="7">Protein kinase domain-containing protein</fullName>
    </recommendedName>
</protein>
<evidence type="ECO:0000256" key="1">
    <source>
        <dbReference type="ARBA" id="ARBA00022679"/>
    </source>
</evidence>
<evidence type="ECO:0000256" key="4">
    <source>
        <dbReference type="ARBA" id="ARBA00022840"/>
    </source>
</evidence>
<dbReference type="InterPro" id="IPR000719">
    <property type="entry name" value="Prot_kinase_dom"/>
</dbReference>
<dbReference type="PROSITE" id="PS00107">
    <property type="entry name" value="PROTEIN_KINASE_ATP"/>
    <property type="match status" value="1"/>
</dbReference>
<evidence type="ECO:0000259" key="7">
    <source>
        <dbReference type="PROSITE" id="PS50011"/>
    </source>
</evidence>
<evidence type="ECO:0000256" key="3">
    <source>
        <dbReference type="ARBA" id="ARBA00022777"/>
    </source>
</evidence>
<keyword evidence="1" id="KW-0808">Transferase</keyword>
<dbReference type="InterPro" id="IPR017441">
    <property type="entry name" value="Protein_kinase_ATP_BS"/>
</dbReference>
<organism evidence="8 9">
    <name type="scientific">Amycolatopsis minnesotensis</name>
    <dbReference type="NCBI Taxonomy" id="337894"/>
    <lineage>
        <taxon>Bacteria</taxon>
        <taxon>Bacillati</taxon>
        <taxon>Actinomycetota</taxon>
        <taxon>Actinomycetes</taxon>
        <taxon>Pseudonocardiales</taxon>
        <taxon>Pseudonocardiaceae</taxon>
        <taxon>Amycolatopsis</taxon>
    </lineage>
</organism>
<gene>
    <name evidence="8" type="ORF">GCM10009754_73500</name>
</gene>
<dbReference type="SMART" id="SM00220">
    <property type="entry name" value="S_TKc"/>
    <property type="match status" value="1"/>
</dbReference>
<keyword evidence="9" id="KW-1185">Reference proteome</keyword>
<keyword evidence="6" id="KW-1133">Transmembrane helix</keyword>
<dbReference type="PROSITE" id="PS50011">
    <property type="entry name" value="PROTEIN_KINASE_DOM"/>
    <property type="match status" value="1"/>
</dbReference>
<feature type="domain" description="Protein kinase" evidence="7">
    <location>
        <begin position="15"/>
        <end position="266"/>
    </location>
</feature>
<name>A0ABN2SE99_9PSEU</name>
<dbReference type="Gene3D" id="3.30.200.20">
    <property type="entry name" value="Phosphorylase Kinase, domain 1"/>
    <property type="match status" value="1"/>
</dbReference>
<keyword evidence="2 5" id="KW-0547">Nucleotide-binding</keyword>